<dbReference type="Gene3D" id="3.60.21.10">
    <property type="match status" value="1"/>
</dbReference>
<dbReference type="PANTHER" id="PTHR11575">
    <property type="entry name" value="5'-NUCLEOTIDASE-RELATED"/>
    <property type="match status" value="1"/>
</dbReference>
<evidence type="ECO:0000256" key="2">
    <source>
        <dbReference type="ARBA" id="ARBA00022729"/>
    </source>
</evidence>
<dbReference type="HOGENOM" id="CLU_005854_7_2_1"/>
<dbReference type="AlphaFoldDB" id="K3WNH8"/>
<dbReference type="Proteomes" id="UP000019132">
    <property type="component" value="Unassembled WGS sequence"/>
</dbReference>
<dbReference type="InterPro" id="IPR006179">
    <property type="entry name" value="5_nucleotidase/apyrase"/>
</dbReference>
<feature type="signal peptide" evidence="3">
    <location>
        <begin position="1"/>
        <end position="26"/>
    </location>
</feature>
<dbReference type="GO" id="GO:0009166">
    <property type="term" value="P:nucleotide catabolic process"/>
    <property type="evidence" value="ECO:0007669"/>
    <property type="project" value="InterPro"/>
</dbReference>
<dbReference type="STRING" id="431595.K3WNH8"/>
<dbReference type="GO" id="GO:0016787">
    <property type="term" value="F:hydrolase activity"/>
    <property type="evidence" value="ECO:0007669"/>
    <property type="project" value="UniProtKB-KW"/>
</dbReference>
<evidence type="ECO:0000313" key="6">
    <source>
        <dbReference type="EnsemblProtists" id="PYU1_T006520"/>
    </source>
</evidence>
<dbReference type="OMA" id="WLATINS"/>
<dbReference type="Gene3D" id="3.90.780.10">
    <property type="entry name" value="5'-Nucleotidase, C-terminal domain"/>
    <property type="match status" value="1"/>
</dbReference>
<dbReference type="SUPFAM" id="SSF56300">
    <property type="entry name" value="Metallo-dependent phosphatases"/>
    <property type="match status" value="1"/>
</dbReference>
<dbReference type="eggNOG" id="KOG4419">
    <property type="taxonomic scope" value="Eukaryota"/>
</dbReference>
<keyword evidence="3" id="KW-0378">Hydrolase</keyword>
<accession>K3WNH8</accession>
<feature type="domain" description="Calcineurin-like phosphoesterase" evidence="4">
    <location>
        <begin position="39"/>
        <end position="242"/>
    </location>
</feature>
<name>K3WNH8_GLOUD</name>
<protein>
    <recommendedName>
        <fullName evidence="8">5'-Nucleotidase C-terminal domain-containing protein</fullName>
    </recommendedName>
</protein>
<dbReference type="EMBL" id="GL376604">
    <property type="status" value="NOT_ANNOTATED_CDS"/>
    <property type="molecule type" value="Genomic_DNA"/>
</dbReference>
<sequence>MLNLLRPATLLVAALFATVSVQTTDAARNQTAIVDVIAFNDVYELLQDDVSGLKIGGPSRVIPIVQDMRKRNPNSLVLFAGDTMSPSLWSFQFKGMQMIDAHNALGVDYACLGNHEFDFGIDAFLNVSAASNFTWLNANCYEYETKALLRGTVPRAVKQLNHPEFGSIKIGFLGVMYDMKMPGNRLYWTDPIEAAKEQVKILRETEKVDFVIALTHQEIDGDNRFSTEVTGVDIIYGGHEHRAMLQTNFGTPYLKADLDFRTVWSSRLEYFAADTAQNLAATTRMTHRLIPITEEMPSDTQLDAVISTYAQRISELQSRQVGSLCNSLDLRGVSVRTMDTAVGNIFADSALHFYGQNFADVALINGGLIRSDTIYSSGPITLAQLIAWSPFGNTYVVFESDGASMKKFIEHEMKASCGSGFINSNGFYVQAGGIKYVFQCNGANNGALASIEWFNHPTRTGPVLDTDVFKLTVTNYVQTNEYLAVPGLTVTTSYVNEAEAGRVDSALEQFMLAQPNATLCYTAQGRSTVLL</sequence>
<proteinExistence type="inferred from homology"/>
<evidence type="ECO:0000259" key="4">
    <source>
        <dbReference type="Pfam" id="PF00149"/>
    </source>
</evidence>
<dbReference type="InterPro" id="IPR008334">
    <property type="entry name" value="5'-Nucleotdase_C"/>
</dbReference>
<reference evidence="7" key="1">
    <citation type="journal article" date="2010" name="Genome Biol.">
        <title>Genome sequence of the necrotrophic plant pathogen Pythium ultimum reveals original pathogenicity mechanisms and effector repertoire.</title>
        <authorList>
            <person name="Levesque C.A."/>
            <person name="Brouwer H."/>
            <person name="Cano L."/>
            <person name="Hamilton J.P."/>
            <person name="Holt C."/>
            <person name="Huitema E."/>
            <person name="Raffaele S."/>
            <person name="Robideau G.P."/>
            <person name="Thines M."/>
            <person name="Win J."/>
            <person name="Zerillo M.M."/>
            <person name="Beakes G.W."/>
            <person name="Boore J.L."/>
            <person name="Busam D."/>
            <person name="Dumas B."/>
            <person name="Ferriera S."/>
            <person name="Fuerstenberg S.I."/>
            <person name="Gachon C.M."/>
            <person name="Gaulin E."/>
            <person name="Govers F."/>
            <person name="Grenville-Briggs L."/>
            <person name="Horner N."/>
            <person name="Hostetler J."/>
            <person name="Jiang R.H."/>
            <person name="Johnson J."/>
            <person name="Krajaejun T."/>
            <person name="Lin H."/>
            <person name="Meijer H.J."/>
            <person name="Moore B."/>
            <person name="Morris P."/>
            <person name="Phuntmart V."/>
            <person name="Puiu D."/>
            <person name="Shetty J."/>
            <person name="Stajich J.E."/>
            <person name="Tripathy S."/>
            <person name="Wawra S."/>
            <person name="van West P."/>
            <person name="Whitty B.R."/>
            <person name="Coutinho P.M."/>
            <person name="Henrissat B."/>
            <person name="Martin F."/>
            <person name="Thomas P.D."/>
            <person name="Tyler B.M."/>
            <person name="De Vries R.P."/>
            <person name="Kamoun S."/>
            <person name="Yandell M."/>
            <person name="Tisserat N."/>
            <person name="Buell C.R."/>
        </authorList>
    </citation>
    <scope>NUCLEOTIDE SEQUENCE</scope>
    <source>
        <strain evidence="7">DAOM:BR144</strain>
    </source>
</reference>
<evidence type="ECO:0000256" key="3">
    <source>
        <dbReference type="RuleBase" id="RU362119"/>
    </source>
</evidence>
<comment type="similarity">
    <text evidence="1 3">Belongs to the 5'-nucleotidase family.</text>
</comment>
<evidence type="ECO:0000313" key="7">
    <source>
        <dbReference type="Proteomes" id="UP000019132"/>
    </source>
</evidence>
<organism evidence="6 7">
    <name type="scientific">Globisporangium ultimum (strain ATCC 200006 / CBS 805.95 / DAOM BR144)</name>
    <name type="common">Pythium ultimum</name>
    <dbReference type="NCBI Taxonomy" id="431595"/>
    <lineage>
        <taxon>Eukaryota</taxon>
        <taxon>Sar</taxon>
        <taxon>Stramenopiles</taxon>
        <taxon>Oomycota</taxon>
        <taxon>Peronosporomycetes</taxon>
        <taxon>Pythiales</taxon>
        <taxon>Pythiaceae</taxon>
        <taxon>Globisporangium</taxon>
    </lineage>
</organism>
<dbReference type="PANTHER" id="PTHR11575:SF48">
    <property type="entry name" value="5'-NUCLEOTIDASE"/>
    <property type="match status" value="1"/>
</dbReference>
<keyword evidence="7" id="KW-1185">Reference proteome</keyword>
<dbReference type="SUPFAM" id="SSF55816">
    <property type="entry name" value="5'-nucleotidase (syn. UDP-sugar hydrolase), C-terminal domain"/>
    <property type="match status" value="1"/>
</dbReference>
<dbReference type="InterPro" id="IPR029052">
    <property type="entry name" value="Metallo-depent_PP-like"/>
</dbReference>
<dbReference type="Pfam" id="PF00149">
    <property type="entry name" value="Metallophos"/>
    <property type="match status" value="1"/>
</dbReference>
<evidence type="ECO:0000259" key="5">
    <source>
        <dbReference type="Pfam" id="PF02872"/>
    </source>
</evidence>
<dbReference type="InterPro" id="IPR004843">
    <property type="entry name" value="Calcineurin-like_PHP"/>
</dbReference>
<reference evidence="6" key="3">
    <citation type="submission" date="2015-02" db="UniProtKB">
        <authorList>
            <consortium name="EnsemblProtists"/>
        </authorList>
    </citation>
    <scope>IDENTIFICATION</scope>
    <source>
        <strain evidence="6">DAOM BR144</strain>
    </source>
</reference>
<evidence type="ECO:0000256" key="1">
    <source>
        <dbReference type="ARBA" id="ARBA00006654"/>
    </source>
</evidence>
<keyword evidence="3" id="KW-0547">Nucleotide-binding</keyword>
<dbReference type="Pfam" id="PF02872">
    <property type="entry name" value="5_nucleotid_C"/>
    <property type="match status" value="1"/>
</dbReference>
<reference evidence="7" key="2">
    <citation type="submission" date="2010-04" db="EMBL/GenBank/DDBJ databases">
        <authorList>
            <person name="Buell R."/>
            <person name="Hamilton J."/>
            <person name="Hostetler J."/>
        </authorList>
    </citation>
    <scope>NUCLEOTIDE SEQUENCE [LARGE SCALE GENOMIC DNA]</scope>
    <source>
        <strain evidence="7">DAOM:BR144</strain>
    </source>
</reference>
<dbReference type="GO" id="GO:0000166">
    <property type="term" value="F:nucleotide binding"/>
    <property type="evidence" value="ECO:0007669"/>
    <property type="project" value="UniProtKB-KW"/>
</dbReference>
<evidence type="ECO:0008006" key="8">
    <source>
        <dbReference type="Google" id="ProtNLM"/>
    </source>
</evidence>
<dbReference type="PRINTS" id="PR01607">
    <property type="entry name" value="APYRASEFAMLY"/>
</dbReference>
<dbReference type="InParanoid" id="K3WNH8"/>
<dbReference type="EnsemblProtists" id="PYU1_T006520">
    <property type="protein sequence ID" value="PYU1_T006520"/>
    <property type="gene ID" value="PYU1_G006508"/>
</dbReference>
<dbReference type="InterPro" id="IPR036907">
    <property type="entry name" value="5'-Nucleotdase_C_sf"/>
</dbReference>
<feature type="domain" description="5'-Nucleotidase C-terminal" evidence="5">
    <location>
        <begin position="331"/>
        <end position="479"/>
    </location>
</feature>
<feature type="chain" id="PRO_5005137567" description="5'-Nucleotidase C-terminal domain-containing protein" evidence="3">
    <location>
        <begin position="27"/>
        <end position="531"/>
    </location>
</feature>
<keyword evidence="2 3" id="KW-0732">Signal</keyword>
<dbReference type="VEuPathDB" id="FungiDB:PYU1_G006508"/>